<dbReference type="CDD" id="cd00028">
    <property type="entry name" value="B_lectin"/>
    <property type="match status" value="2"/>
</dbReference>
<dbReference type="InterPro" id="IPR001480">
    <property type="entry name" value="Bulb-type_lectin_dom"/>
</dbReference>
<evidence type="ECO:0000259" key="1">
    <source>
        <dbReference type="PROSITE" id="PS50927"/>
    </source>
</evidence>
<accession>P92932</accession>
<organism evidence="2">
    <name type="scientific">Allium sativum</name>
    <name type="common">Garlic</name>
    <dbReference type="NCBI Taxonomy" id="4682"/>
    <lineage>
        <taxon>Eukaryota</taxon>
        <taxon>Viridiplantae</taxon>
        <taxon>Streptophyta</taxon>
        <taxon>Embryophyta</taxon>
        <taxon>Tracheophyta</taxon>
        <taxon>Spermatophyta</taxon>
        <taxon>Magnoliopsida</taxon>
        <taxon>Liliopsida</taxon>
        <taxon>Asparagales</taxon>
        <taxon>Amaryllidaceae</taxon>
        <taxon>Allioideae</taxon>
        <taxon>Allieae</taxon>
        <taxon>Allium</taxon>
    </lineage>
</organism>
<name>P92932_ALLSA</name>
<evidence type="ECO:0000313" key="2">
    <source>
        <dbReference type="EMBL" id="AAB64239.1"/>
    </source>
</evidence>
<feature type="domain" description="Bulb-type lectin" evidence="1">
    <location>
        <begin position="155"/>
        <end position="263"/>
    </location>
</feature>
<dbReference type="GO" id="GO:0051707">
    <property type="term" value="P:response to other organism"/>
    <property type="evidence" value="ECO:0007669"/>
    <property type="project" value="UniProtKB-ARBA"/>
</dbReference>
<dbReference type="PROSITE" id="PS50927">
    <property type="entry name" value="BULB_LECTIN"/>
    <property type="match status" value="2"/>
</dbReference>
<dbReference type="InterPro" id="IPR036426">
    <property type="entry name" value="Bulb-type_lectin_dom_sf"/>
</dbReference>
<dbReference type="SMART" id="SM00108">
    <property type="entry name" value="B_lectin"/>
    <property type="match status" value="2"/>
</dbReference>
<dbReference type="AlphaFoldDB" id="P92932"/>
<feature type="non-terminal residue" evidence="2">
    <location>
        <position position="1"/>
    </location>
</feature>
<dbReference type="Gene3D" id="2.90.10.10">
    <property type="entry name" value="Bulb-type lectin domain"/>
    <property type="match status" value="2"/>
</dbReference>
<dbReference type="SUPFAM" id="SSF51110">
    <property type="entry name" value="alpha-D-mannose-specific plant lectins"/>
    <property type="match status" value="2"/>
</dbReference>
<proteinExistence type="evidence at transcript level"/>
<dbReference type="EMBL" id="U58949">
    <property type="protein sequence ID" value="AAB64239.1"/>
    <property type="molecule type" value="mRNA"/>
</dbReference>
<feature type="domain" description="Bulb-type lectin" evidence="1">
    <location>
        <begin position="13"/>
        <end position="126"/>
    </location>
</feature>
<sequence>AILAILASTCMARNVLTTGETLHAGEHLDIGQYTLSMRYDCNLVLYENSNPLWASNTQYEENVVCQVVLRKDGILVVSYVGSEADYPVWWSSNDRLDSGNYALVLHEDGNLVIYGTDIWSTGTAKISAGGPVDGGSAIGPATGNQNVTAIPNTWRSVLKSGEQLSSEQFLNTQQFKLIAQEDCNLVLYEYNIVIWASNTVVGAHAGCRAAMQVDGNFVIYFNLHAIWSSHTDRENGNYVLVLQQDGNVVIYGPDVWSTGTHVKSGGGRAVVTAMNGTVGGRGSVNQKHVTAIRKVGTSALLEF</sequence>
<reference evidence="2" key="1">
    <citation type="journal article" date="1997" name="Plant Mol. Biol.">
        <title>Isolation, characterization and molecular cloning of the mannose-binding lectins from leaves and roots of garlic (Allium sativum L.).</title>
        <authorList>
            <person name="Smeets K."/>
            <person name="Van Damme E.J.M."/>
            <person name="Verhaert P."/>
            <person name="Barre A."/>
            <person name="Rouge P."/>
            <person name="Van Leuven F."/>
            <person name="Peumans W.J."/>
        </authorList>
    </citation>
    <scope>NUCLEOTIDE SEQUENCE</scope>
    <source>
        <tissue evidence="2">Roots</tissue>
    </source>
</reference>
<protein>
    <submittedName>
        <fullName evidence="2">Lectin related protein</fullName>
    </submittedName>
</protein>